<evidence type="ECO:0000256" key="5">
    <source>
        <dbReference type="ARBA" id="ARBA00022989"/>
    </source>
</evidence>
<feature type="domain" description="ABC transmembrane type-1" evidence="8">
    <location>
        <begin position="87"/>
        <end position="301"/>
    </location>
</feature>
<organism evidence="9 10">
    <name type="scientific">Novibacillus thermophilus</name>
    <dbReference type="NCBI Taxonomy" id="1471761"/>
    <lineage>
        <taxon>Bacteria</taxon>
        <taxon>Bacillati</taxon>
        <taxon>Bacillota</taxon>
        <taxon>Bacilli</taxon>
        <taxon>Bacillales</taxon>
        <taxon>Thermoactinomycetaceae</taxon>
        <taxon>Novibacillus</taxon>
    </lineage>
</organism>
<proteinExistence type="inferred from homology"/>
<feature type="transmembrane region" description="Helical" evidence="7">
    <location>
        <begin position="28"/>
        <end position="47"/>
    </location>
</feature>
<feature type="transmembrane region" description="Helical" evidence="7">
    <location>
        <begin position="283"/>
        <end position="304"/>
    </location>
</feature>
<dbReference type="PANTHER" id="PTHR30193:SF37">
    <property type="entry name" value="INNER MEMBRANE ABC TRANSPORTER PERMEASE PROTEIN YCJO"/>
    <property type="match status" value="1"/>
</dbReference>
<evidence type="ECO:0000259" key="8">
    <source>
        <dbReference type="PROSITE" id="PS50928"/>
    </source>
</evidence>
<evidence type="ECO:0000313" key="10">
    <source>
        <dbReference type="Proteomes" id="UP000188603"/>
    </source>
</evidence>
<dbReference type="InterPro" id="IPR000515">
    <property type="entry name" value="MetI-like"/>
</dbReference>
<keyword evidence="6 7" id="KW-0472">Membrane</keyword>
<comment type="similarity">
    <text evidence="7">Belongs to the binding-protein-dependent transport system permease family.</text>
</comment>
<sequence>MKQPVFSTTVRQRKPVGHRSKAKRKEAMWAYLFIAPLVCGLGIFYMAPAVTSFYLSLTEWDGLTTPHFIGVQNFIDLMQDGTFLRSVWNTVLFTLGAVPCSIALATVIAVLLNQKIKGAVFYRTLFFIPAITMPIAVGMVWKWLYNSDFGMINVVLGFLRLPQPEWIFDERVALLSVIVVQIWMTVGYNIVILLAGLQSISTSYYEAATLDGATDFHKFLHVTLPLLTPSLFFVLVTSLISSLQVFDLIFVMIGDNFALLEPTRTVVYGVWESGFKYFEMGYASAQALILFTVILVLTLFQFYFQKKWVHYQ</sequence>
<dbReference type="RefSeq" id="WP_418304072.1">
    <property type="nucleotide sequence ID" value="NZ_CP019699.1"/>
</dbReference>
<name>A0A1U9K532_9BACL</name>
<comment type="subcellular location">
    <subcellularLocation>
        <location evidence="1 7">Cell membrane</location>
        <topology evidence="1 7">Multi-pass membrane protein</topology>
    </subcellularLocation>
</comment>
<keyword evidence="3" id="KW-1003">Cell membrane</keyword>
<evidence type="ECO:0000256" key="3">
    <source>
        <dbReference type="ARBA" id="ARBA00022475"/>
    </source>
</evidence>
<keyword evidence="2 7" id="KW-0813">Transport</keyword>
<keyword evidence="5 7" id="KW-1133">Transmembrane helix</keyword>
<evidence type="ECO:0000256" key="1">
    <source>
        <dbReference type="ARBA" id="ARBA00004651"/>
    </source>
</evidence>
<protein>
    <submittedName>
        <fullName evidence="9">Sugar ABC transporter permease</fullName>
    </submittedName>
</protein>
<dbReference type="InterPro" id="IPR051393">
    <property type="entry name" value="ABC_transporter_permease"/>
</dbReference>
<dbReference type="InterPro" id="IPR035906">
    <property type="entry name" value="MetI-like_sf"/>
</dbReference>
<dbReference type="CDD" id="cd06261">
    <property type="entry name" value="TM_PBP2"/>
    <property type="match status" value="1"/>
</dbReference>
<dbReference type="SUPFAM" id="SSF161098">
    <property type="entry name" value="MetI-like"/>
    <property type="match status" value="1"/>
</dbReference>
<dbReference type="AlphaFoldDB" id="A0A1U9K532"/>
<evidence type="ECO:0000256" key="7">
    <source>
        <dbReference type="RuleBase" id="RU363032"/>
    </source>
</evidence>
<dbReference type="GO" id="GO:0005886">
    <property type="term" value="C:plasma membrane"/>
    <property type="evidence" value="ECO:0007669"/>
    <property type="project" value="UniProtKB-SubCell"/>
</dbReference>
<evidence type="ECO:0000256" key="4">
    <source>
        <dbReference type="ARBA" id="ARBA00022692"/>
    </source>
</evidence>
<dbReference type="Pfam" id="PF00528">
    <property type="entry name" value="BPD_transp_1"/>
    <property type="match status" value="1"/>
</dbReference>
<gene>
    <name evidence="9" type="ORF">B0W44_04625</name>
</gene>
<feature type="transmembrane region" description="Helical" evidence="7">
    <location>
        <begin position="124"/>
        <end position="144"/>
    </location>
</feature>
<evidence type="ECO:0000256" key="2">
    <source>
        <dbReference type="ARBA" id="ARBA00022448"/>
    </source>
</evidence>
<dbReference type="KEGG" id="ntr:B0W44_04625"/>
<accession>A0A1U9K532</accession>
<dbReference type="STRING" id="1471761.B0W44_04625"/>
<feature type="transmembrane region" description="Helical" evidence="7">
    <location>
        <begin position="231"/>
        <end position="253"/>
    </location>
</feature>
<dbReference type="GO" id="GO:0055085">
    <property type="term" value="P:transmembrane transport"/>
    <property type="evidence" value="ECO:0007669"/>
    <property type="project" value="InterPro"/>
</dbReference>
<feature type="transmembrane region" description="Helical" evidence="7">
    <location>
        <begin position="87"/>
        <end position="112"/>
    </location>
</feature>
<dbReference type="Gene3D" id="1.10.3720.10">
    <property type="entry name" value="MetI-like"/>
    <property type="match status" value="1"/>
</dbReference>
<keyword evidence="10" id="KW-1185">Reference proteome</keyword>
<dbReference type="PROSITE" id="PS50928">
    <property type="entry name" value="ABC_TM1"/>
    <property type="match status" value="1"/>
</dbReference>
<dbReference type="EMBL" id="CP019699">
    <property type="protein sequence ID" value="AQS55161.1"/>
    <property type="molecule type" value="Genomic_DNA"/>
</dbReference>
<feature type="transmembrane region" description="Helical" evidence="7">
    <location>
        <begin position="172"/>
        <end position="195"/>
    </location>
</feature>
<evidence type="ECO:0000256" key="6">
    <source>
        <dbReference type="ARBA" id="ARBA00023136"/>
    </source>
</evidence>
<dbReference type="PANTHER" id="PTHR30193">
    <property type="entry name" value="ABC TRANSPORTER PERMEASE PROTEIN"/>
    <property type="match status" value="1"/>
</dbReference>
<dbReference type="Proteomes" id="UP000188603">
    <property type="component" value="Chromosome"/>
</dbReference>
<evidence type="ECO:0000313" key="9">
    <source>
        <dbReference type="EMBL" id="AQS55161.1"/>
    </source>
</evidence>
<reference evidence="9 10" key="1">
    <citation type="journal article" date="2015" name="Int. J. Syst. Evol. Microbiol.">
        <title>Novibacillus thermophilus gen. nov., sp. nov., a Gram-staining-negative and moderately thermophilic member of the family Thermoactinomycetaceae.</title>
        <authorList>
            <person name="Yang G."/>
            <person name="Chen J."/>
            <person name="Zhou S."/>
        </authorList>
    </citation>
    <scope>NUCLEOTIDE SEQUENCE [LARGE SCALE GENOMIC DNA]</scope>
    <source>
        <strain evidence="9 10">SG-1</strain>
    </source>
</reference>
<keyword evidence="4 7" id="KW-0812">Transmembrane</keyword>